<organism evidence="1 2">
    <name type="scientific">Paraburkholderia dipogonis</name>
    <dbReference type="NCBI Taxonomy" id="1211383"/>
    <lineage>
        <taxon>Bacteria</taxon>
        <taxon>Pseudomonadati</taxon>
        <taxon>Pseudomonadota</taxon>
        <taxon>Betaproteobacteria</taxon>
        <taxon>Burkholderiales</taxon>
        <taxon>Burkholderiaceae</taxon>
        <taxon>Paraburkholderia</taxon>
    </lineage>
</organism>
<dbReference type="Proteomes" id="UP000297385">
    <property type="component" value="Unassembled WGS sequence"/>
</dbReference>
<dbReference type="SUPFAM" id="SSF51905">
    <property type="entry name" value="FAD/NAD(P)-binding domain"/>
    <property type="match status" value="1"/>
</dbReference>
<evidence type="ECO:0000313" key="2">
    <source>
        <dbReference type="Proteomes" id="UP000297385"/>
    </source>
</evidence>
<name>A0A4Y8MGM5_9BURK</name>
<accession>A0A4Y8MGM5</accession>
<proteinExistence type="predicted"/>
<sequence>MTAVESLVVDVAIVGAGLCGVALARALHAQDVSVVVIEARERVGGRADATLLSHRSDAGSRSGLVLA</sequence>
<comment type="caution">
    <text evidence="1">The sequence shown here is derived from an EMBL/GenBank/DDBJ whole genome shotgun (WGS) entry which is preliminary data.</text>
</comment>
<evidence type="ECO:0000313" key="1">
    <source>
        <dbReference type="EMBL" id="TFE36597.1"/>
    </source>
</evidence>
<dbReference type="Gene3D" id="3.50.50.60">
    <property type="entry name" value="FAD/NAD(P)-binding domain"/>
    <property type="match status" value="1"/>
</dbReference>
<protein>
    <submittedName>
        <fullName evidence="1">FAD-dependent oxidoreductase</fullName>
    </submittedName>
</protein>
<reference evidence="1 2" key="1">
    <citation type="submission" date="2019-03" db="EMBL/GenBank/DDBJ databases">
        <title>Complete Genome Sequence of Paraburkholderia dipogonis ICMP 19430T, a Nitrogen-fixing Symbiont of the South African Invasive Legume Dipogon lignosus in New Zealand.</title>
        <authorList>
            <person name="De Meyer S.E."/>
        </authorList>
    </citation>
    <scope>NUCLEOTIDE SEQUENCE [LARGE SCALE GENOMIC DNA]</scope>
    <source>
        <strain evidence="1 2">ICMP 19430</strain>
    </source>
</reference>
<dbReference type="AlphaFoldDB" id="A0A4Y8MGM5"/>
<dbReference type="Pfam" id="PF13450">
    <property type="entry name" value="NAD_binding_8"/>
    <property type="match status" value="1"/>
</dbReference>
<dbReference type="EMBL" id="SNVI01000008">
    <property type="protein sequence ID" value="TFE36597.1"/>
    <property type="molecule type" value="Genomic_DNA"/>
</dbReference>
<gene>
    <name evidence="1" type="ORF">E2553_43575</name>
</gene>
<dbReference type="RefSeq" id="WP_116117460.1">
    <property type="nucleotide sequence ID" value="NZ_SNVI01000008.1"/>
</dbReference>
<dbReference type="InterPro" id="IPR036188">
    <property type="entry name" value="FAD/NAD-bd_sf"/>
</dbReference>